<keyword evidence="3" id="KW-1185">Reference proteome</keyword>
<gene>
    <name evidence="2" type="ORF">F7725_001241</name>
</gene>
<dbReference type="Proteomes" id="UP000518266">
    <property type="component" value="Unassembled WGS sequence"/>
</dbReference>
<accession>A0A7J5ZH84</accession>
<dbReference type="AlphaFoldDB" id="A0A7J5ZH84"/>
<sequence>MARRRRGAGLGSDVCMPKEEEEEKKEEELWTRQEVTDSNGTLQIKSLVFNKGGDELRLTGRDL</sequence>
<organism evidence="2 3">
    <name type="scientific">Dissostichus mawsoni</name>
    <name type="common">Antarctic cod</name>
    <dbReference type="NCBI Taxonomy" id="36200"/>
    <lineage>
        <taxon>Eukaryota</taxon>
        <taxon>Metazoa</taxon>
        <taxon>Chordata</taxon>
        <taxon>Craniata</taxon>
        <taxon>Vertebrata</taxon>
        <taxon>Euteleostomi</taxon>
        <taxon>Actinopterygii</taxon>
        <taxon>Neopterygii</taxon>
        <taxon>Teleostei</taxon>
        <taxon>Neoteleostei</taxon>
        <taxon>Acanthomorphata</taxon>
        <taxon>Eupercaria</taxon>
        <taxon>Perciformes</taxon>
        <taxon>Notothenioidei</taxon>
        <taxon>Nototheniidae</taxon>
        <taxon>Dissostichus</taxon>
    </lineage>
</organism>
<evidence type="ECO:0000313" key="2">
    <source>
        <dbReference type="EMBL" id="KAF3860986.1"/>
    </source>
</evidence>
<evidence type="ECO:0000256" key="1">
    <source>
        <dbReference type="SAM" id="MobiDB-lite"/>
    </source>
</evidence>
<proteinExistence type="predicted"/>
<evidence type="ECO:0000313" key="3">
    <source>
        <dbReference type="Proteomes" id="UP000518266"/>
    </source>
</evidence>
<reference evidence="2 3" key="1">
    <citation type="submission" date="2020-03" db="EMBL/GenBank/DDBJ databases">
        <title>Dissostichus mawsoni Genome sequencing and assembly.</title>
        <authorList>
            <person name="Park H."/>
        </authorList>
    </citation>
    <scope>NUCLEOTIDE SEQUENCE [LARGE SCALE GENOMIC DNA]</scope>
    <source>
        <strain evidence="2">DM0001</strain>
        <tissue evidence="2">Muscle</tissue>
    </source>
</reference>
<dbReference type="EMBL" id="JAAKFY010000002">
    <property type="protein sequence ID" value="KAF3860986.1"/>
    <property type="molecule type" value="Genomic_DNA"/>
</dbReference>
<comment type="caution">
    <text evidence="2">The sequence shown here is derived from an EMBL/GenBank/DDBJ whole genome shotgun (WGS) entry which is preliminary data.</text>
</comment>
<name>A0A7J5ZH84_DISMA</name>
<protein>
    <submittedName>
        <fullName evidence="2">Uncharacterized protein</fullName>
    </submittedName>
</protein>
<feature type="region of interest" description="Disordered" evidence="1">
    <location>
        <begin position="1"/>
        <end position="33"/>
    </location>
</feature>